<feature type="domain" description="DesK/YvfT N-terminal" evidence="9">
    <location>
        <begin position="1"/>
        <end position="151"/>
    </location>
</feature>
<evidence type="ECO:0000313" key="11">
    <source>
        <dbReference type="Proteomes" id="UP000239663"/>
    </source>
</evidence>
<dbReference type="RefSeq" id="WP_104848066.1">
    <property type="nucleotide sequence ID" value="NZ_PKOZ01000001.1"/>
</dbReference>
<organism evidence="10 11">
    <name type="scientific">Pradoshia eiseniae</name>
    <dbReference type="NCBI Taxonomy" id="2064768"/>
    <lineage>
        <taxon>Bacteria</taxon>
        <taxon>Bacillati</taxon>
        <taxon>Bacillota</taxon>
        <taxon>Bacilli</taxon>
        <taxon>Bacillales</taxon>
        <taxon>Bacillaceae</taxon>
        <taxon>Pradoshia</taxon>
    </lineage>
</organism>
<protein>
    <recommendedName>
        <fullName evidence="2">histidine kinase</fullName>
        <ecNumber evidence="2">2.7.13.3</ecNumber>
    </recommendedName>
</protein>
<dbReference type="AlphaFoldDB" id="A0A2S7N4G8"/>
<evidence type="ECO:0000259" key="9">
    <source>
        <dbReference type="Pfam" id="PF23540"/>
    </source>
</evidence>
<dbReference type="Proteomes" id="UP000239663">
    <property type="component" value="Unassembled WGS sequence"/>
</dbReference>
<feature type="transmembrane region" description="Helical" evidence="6">
    <location>
        <begin position="70"/>
        <end position="94"/>
    </location>
</feature>
<dbReference type="PANTHER" id="PTHR24421">
    <property type="entry name" value="NITRATE/NITRITE SENSOR PROTEIN NARX-RELATED"/>
    <property type="match status" value="1"/>
</dbReference>
<dbReference type="CDD" id="cd16917">
    <property type="entry name" value="HATPase_UhpB-NarQ-NarX-like"/>
    <property type="match status" value="1"/>
</dbReference>
<dbReference type="GO" id="GO:0046983">
    <property type="term" value="F:protein dimerization activity"/>
    <property type="evidence" value="ECO:0007669"/>
    <property type="project" value="InterPro"/>
</dbReference>
<dbReference type="SUPFAM" id="SSF55874">
    <property type="entry name" value="ATPase domain of HSP90 chaperone/DNA topoisomerase II/histidine kinase"/>
    <property type="match status" value="1"/>
</dbReference>
<feature type="transmembrane region" description="Helical" evidence="6">
    <location>
        <begin position="106"/>
        <end position="129"/>
    </location>
</feature>
<dbReference type="Gene3D" id="3.30.565.10">
    <property type="entry name" value="Histidine kinase-like ATPase, C-terminal domain"/>
    <property type="match status" value="1"/>
</dbReference>
<comment type="caution">
    <text evidence="10">The sequence shown here is derived from an EMBL/GenBank/DDBJ whole genome shotgun (WGS) entry which is preliminary data.</text>
</comment>
<dbReference type="InterPro" id="IPR036890">
    <property type="entry name" value="HATPase_C_sf"/>
</dbReference>
<evidence type="ECO:0000256" key="4">
    <source>
        <dbReference type="ARBA" id="ARBA00022777"/>
    </source>
</evidence>
<keyword evidence="5" id="KW-0902">Two-component regulatory system</keyword>
<evidence type="ECO:0000256" key="5">
    <source>
        <dbReference type="ARBA" id="ARBA00023012"/>
    </source>
</evidence>
<evidence type="ECO:0000256" key="3">
    <source>
        <dbReference type="ARBA" id="ARBA00022679"/>
    </source>
</evidence>
<evidence type="ECO:0000313" key="10">
    <source>
        <dbReference type="EMBL" id="PQD96971.1"/>
    </source>
</evidence>
<evidence type="ECO:0000256" key="2">
    <source>
        <dbReference type="ARBA" id="ARBA00012438"/>
    </source>
</evidence>
<keyword evidence="11" id="KW-1185">Reference proteome</keyword>
<dbReference type="InterPro" id="IPR003594">
    <property type="entry name" value="HATPase_dom"/>
</dbReference>
<keyword evidence="4 10" id="KW-0418">Kinase</keyword>
<feature type="transmembrane region" description="Helical" evidence="6">
    <location>
        <begin position="135"/>
        <end position="152"/>
    </location>
</feature>
<name>A0A2S7N4G8_9BACI</name>
<feature type="domain" description="Histidine kinase/HSP90-like ATPase" evidence="7">
    <location>
        <begin position="283"/>
        <end position="369"/>
    </location>
</feature>
<dbReference type="GO" id="GO:0000155">
    <property type="term" value="F:phosphorelay sensor kinase activity"/>
    <property type="evidence" value="ECO:0007669"/>
    <property type="project" value="InterPro"/>
</dbReference>
<accession>A0A2S7N4G8</accession>
<feature type="domain" description="Signal transduction histidine kinase subgroup 3 dimerisation and phosphoacceptor" evidence="8">
    <location>
        <begin position="180"/>
        <end position="243"/>
    </location>
</feature>
<evidence type="ECO:0000256" key="6">
    <source>
        <dbReference type="SAM" id="Phobius"/>
    </source>
</evidence>
<dbReference type="EMBL" id="PKOZ01000001">
    <property type="protein sequence ID" value="PQD96971.1"/>
    <property type="molecule type" value="Genomic_DNA"/>
</dbReference>
<gene>
    <name evidence="10" type="ORF">CYL18_03575</name>
</gene>
<evidence type="ECO:0000259" key="8">
    <source>
        <dbReference type="Pfam" id="PF07730"/>
    </source>
</evidence>
<comment type="catalytic activity">
    <reaction evidence="1">
        <text>ATP + protein L-histidine = ADP + protein N-phospho-L-histidine.</text>
        <dbReference type="EC" id="2.7.13.3"/>
    </reaction>
</comment>
<feature type="transmembrane region" description="Helical" evidence="6">
    <location>
        <begin position="6"/>
        <end position="29"/>
    </location>
</feature>
<reference evidence="10 11" key="1">
    <citation type="submission" date="2017-12" db="EMBL/GenBank/DDBJ databases">
        <title>Taxonomic description and draft genome of Pradoshia cofamensis Gen. nov., sp. nov., a thermotolerant bacillale isolated from anterior gut of earthworm Eisenia fetida.</title>
        <authorList>
            <person name="Saha T."/>
            <person name="Chakraborty R."/>
        </authorList>
    </citation>
    <scope>NUCLEOTIDE SEQUENCE [LARGE SCALE GENOMIC DNA]</scope>
    <source>
        <strain evidence="10 11">EAG3</strain>
    </source>
</reference>
<evidence type="ECO:0000256" key="1">
    <source>
        <dbReference type="ARBA" id="ARBA00000085"/>
    </source>
</evidence>
<keyword evidence="6" id="KW-0472">Membrane</keyword>
<dbReference type="GO" id="GO:0016020">
    <property type="term" value="C:membrane"/>
    <property type="evidence" value="ECO:0007669"/>
    <property type="project" value="InterPro"/>
</dbReference>
<dbReference type="Pfam" id="PF23540">
    <property type="entry name" value="DesK_N"/>
    <property type="match status" value="1"/>
</dbReference>
<keyword evidence="6" id="KW-1133">Transmembrane helix</keyword>
<dbReference type="Pfam" id="PF07730">
    <property type="entry name" value="HisKA_3"/>
    <property type="match status" value="1"/>
</dbReference>
<keyword evidence="6" id="KW-0812">Transmembrane</keyword>
<feature type="transmembrane region" description="Helical" evidence="6">
    <location>
        <begin position="41"/>
        <end position="58"/>
    </location>
</feature>
<dbReference type="Pfam" id="PF02518">
    <property type="entry name" value="HATPase_c"/>
    <property type="match status" value="1"/>
</dbReference>
<proteinExistence type="predicted"/>
<keyword evidence="3" id="KW-0808">Transferase</keyword>
<sequence length="379" mass="43393">MIKNYIAFLKMSGLSPYVWAILCILPFYFIFQSDTTNQNKMIGIVVTLLFLSLFRLAYKTTGWMKYVWTLVLMGCFTYMTVLFGYIYLAFFLAYLAGNIKKKADFVAIYILLLVSTGISIYLGILLHQVFFLKQLPFIIITWLSITLLPFTIRNRQVMGRLEEKLDDANKKISELLVVEERERIARDLHDTLGQKLSLIGLKSDLARRLINKNPEQAASEMIDVQQTARTALNEVRKMVSSMRGIRLKDEMVSVETLLNAANIQFNIDEKQKLTDVPLLTENILSMCLKESVTNIVKHSGATECQVTFEQDWKEITMTIWDNGVFKGRATSFERGHGLIGMRERLEFVNGSLDIDLKEGTRLIIKVPNETKRAVKEGQA</sequence>
<dbReference type="InterPro" id="IPR011712">
    <property type="entry name" value="Sig_transdc_His_kin_sub3_dim/P"/>
</dbReference>
<dbReference type="PANTHER" id="PTHR24421:SF63">
    <property type="entry name" value="SENSOR HISTIDINE KINASE DESK"/>
    <property type="match status" value="1"/>
</dbReference>
<evidence type="ECO:0000259" key="7">
    <source>
        <dbReference type="Pfam" id="PF02518"/>
    </source>
</evidence>
<dbReference type="EC" id="2.7.13.3" evidence="2"/>
<dbReference type="Gene3D" id="1.20.5.1930">
    <property type="match status" value="1"/>
</dbReference>
<dbReference type="InterPro" id="IPR050482">
    <property type="entry name" value="Sensor_HK_TwoCompSys"/>
</dbReference>
<dbReference type="InterPro" id="IPR056374">
    <property type="entry name" value="DesK/YvfT_N"/>
</dbReference>
<dbReference type="OrthoDB" id="9797605at2"/>